<evidence type="ECO:0000313" key="3">
    <source>
        <dbReference type="EMBL" id="MEA9356345.1"/>
    </source>
</evidence>
<sequence length="396" mass="43009">MKTTLILAILCSSFISSQANAMGSKKPTTPTTPTKPVEPSTPTAPVVTSPAITPTLDFGDELPADEYLNSSAEVGPKVDTFRSDDELSGKSREMVNADNVDKCFDDNDAHTYFADQISYYSALMLNDVPAKVGFIGSSYGTSSNDDSYFPTSLIRHPLCESSAKSLGSTIKKVPSQATIDKLNRFSTSVNQLRQEVLNGDQGAKVELLGTWTKFFSCLAYSESLGSADSTASKNVAASNSPTGYRKPAGVEFYDDKEQPAVSRLNIGMFQFTPNSAGNVQPCIRAWNELHANKVSCQVNQKASQNDLIKVLGSSLQSFNAFCGIHKMIQTFAIQVNTTKSSATHPSNLVNGKLKPFEQRCVTPHFYSGWAYNHFGPFQNSTGSNMNELFTCIENSH</sequence>
<dbReference type="RefSeq" id="WP_323576036.1">
    <property type="nucleotide sequence ID" value="NZ_JAYGJQ010000001.1"/>
</dbReference>
<gene>
    <name evidence="3" type="ORF">SHI21_09035</name>
</gene>
<feature type="chain" id="PRO_5045962025" evidence="2">
    <location>
        <begin position="22"/>
        <end position="396"/>
    </location>
</feature>
<feature type="region of interest" description="Disordered" evidence="1">
    <location>
        <begin position="20"/>
        <end position="47"/>
    </location>
</feature>
<evidence type="ECO:0000256" key="1">
    <source>
        <dbReference type="SAM" id="MobiDB-lite"/>
    </source>
</evidence>
<proteinExistence type="predicted"/>
<name>A0ABU5VWD9_9BACT</name>
<reference evidence="3 4" key="1">
    <citation type="submission" date="2023-11" db="EMBL/GenBank/DDBJ databases">
        <title>A Novel Polar Bacteriovorax (B. antarcticus) Isolated from the Biocrust in Antarctica.</title>
        <authorList>
            <person name="Mun W."/>
            <person name="Choi S.Y."/>
            <person name="Mitchell R.J."/>
        </authorList>
    </citation>
    <scope>NUCLEOTIDE SEQUENCE [LARGE SCALE GENOMIC DNA]</scope>
    <source>
        <strain evidence="3 4">PP10</strain>
    </source>
</reference>
<organism evidence="3 4">
    <name type="scientific">Bacteriovorax antarcticus</name>
    <dbReference type="NCBI Taxonomy" id="3088717"/>
    <lineage>
        <taxon>Bacteria</taxon>
        <taxon>Pseudomonadati</taxon>
        <taxon>Bdellovibrionota</taxon>
        <taxon>Bacteriovoracia</taxon>
        <taxon>Bacteriovoracales</taxon>
        <taxon>Bacteriovoracaceae</taxon>
        <taxon>Bacteriovorax</taxon>
    </lineage>
</organism>
<feature type="compositionally biased region" description="Low complexity" evidence="1">
    <location>
        <begin position="25"/>
        <end position="47"/>
    </location>
</feature>
<protein>
    <submittedName>
        <fullName evidence="3">Uncharacterized protein</fullName>
    </submittedName>
</protein>
<accession>A0ABU5VWD9</accession>
<keyword evidence="4" id="KW-1185">Reference proteome</keyword>
<dbReference type="Proteomes" id="UP001302274">
    <property type="component" value="Unassembled WGS sequence"/>
</dbReference>
<feature type="signal peptide" evidence="2">
    <location>
        <begin position="1"/>
        <end position="21"/>
    </location>
</feature>
<dbReference type="EMBL" id="JAYGJQ010000001">
    <property type="protein sequence ID" value="MEA9356345.1"/>
    <property type="molecule type" value="Genomic_DNA"/>
</dbReference>
<evidence type="ECO:0000256" key="2">
    <source>
        <dbReference type="SAM" id="SignalP"/>
    </source>
</evidence>
<keyword evidence="2" id="KW-0732">Signal</keyword>
<evidence type="ECO:0000313" key="4">
    <source>
        <dbReference type="Proteomes" id="UP001302274"/>
    </source>
</evidence>
<comment type="caution">
    <text evidence="3">The sequence shown here is derived from an EMBL/GenBank/DDBJ whole genome shotgun (WGS) entry which is preliminary data.</text>
</comment>